<accession>A0A517QSG4</accession>
<proteinExistence type="predicted"/>
<feature type="region of interest" description="Disordered" evidence="1">
    <location>
        <begin position="260"/>
        <end position="310"/>
    </location>
</feature>
<dbReference type="KEGG" id="tpol:Mal48_38260"/>
<sequence length="310" mass="33989">MFGLKTFLAGLFLGSVVSLLAMQVHVINTNDGLIVLPRSNRPPIRSTYVDVRKWSLSMWRQHPEVAEAAVKGGRPDLLADGALNSIFPKQAEAQTTPTPGSAAEKAKLAMESLVPIKFTSPNGESKIIDQNIMEQKFEVQPAQDKPVPDPVFPLKDFEIDTQKLQAEKTTPSSGTPNEPKKSLKENLSSVVDQIFPKDFTFQAPDPKGLPKLQSPIPIFDGEVIPTQKNSNLQSKQPVTENKSDLFTDVLRALIPQDEQASVQSPTPHSAAHPVFGIEAPAPSAPSGNRKQQVPNWQLNRQNPIPFVKPF</sequence>
<organism evidence="2 3">
    <name type="scientific">Thalassoglobus polymorphus</name>
    <dbReference type="NCBI Taxonomy" id="2527994"/>
    <lineage>
        <taxon>Bacteria</taxon>
        <taxon>Pseudomonadati</taxon>
        <taxon>Planctomycetota</taxon>
        <taxon>Planctomycetia</taxon>
        <taxon>Planctomycetales</taxon>
        <taxon>Planctomycetaceae</taxon>
        <taxon>Thalassoglobus</taxon>
    </lineage>
</organism>
<feature type="region of interest" description="Disordered" evidence="1">
    <location>
        <begin position="165"/>
        <end position="185"/>
    </location>
</feature>
<gene>
    <name evidence="2" type="ORF">Mal48_38260</name>
</gene>
<dbReference type="AlphaFoldDB" id="A0A517QSG4"/>
<keyword evidence="3" id="KW-1185">Reference proteome</keyword>
<dbReference type="EMBL" id="CP036267">
    <property type="protein sequence ID" value="QDT34564.1"/>
    <property type="molecule type" value="Genomic_DNA"/>
</dbReference>
<dbReference type="RefSeq" id="WP_145202699.1">
    <property type="nucleotide sequence ID" value="NZ_CP036267.1"/>
</dbReference>
<dbReference type="Proteomes" id="UP000315724">
    <property type="component" value="Chromosome"/>
</dbReference>
<evidence type="ECO:0000313" key="2">
    <source>
        <dbReference type="EMBL" id="QDT34564.1"/>
    </source>
</evidence>
<feature type="compositionally biased region" description="Polar residues" evidence="1">
    <location>
        <begin position="285"/>
        <end position="302"/>
    </location>
</feature>
<evidence type="ECO:0000313" key="3">
    <source>
        <dbReference type="Proteomes" id="UP000315724"/>
    </source>
</evidence>
<feature type="compositionally biased region" description="Polar residues" evidence="1">
    <location>
        <begin position="165"/>
        <end position="176"/>
    </location>
</feature>
<dbReference type="OrthoDB" id="214626at2"/>
<evidence type="ECO:0000256" key="1">
    <source>
        <dbReference type="SAM" id="MobiDB-lite"/>
    </source>
</evidence>
<name>A0A517QSG4_9PLAN</name>
<protein>
    <submittedName>
        <fullName evidence="2">Uncharacterized protein</fullName>
    </submittedName>
</protein>
<reference evidence="2 3" key="1">
    <citation type="submission" date="2019-02" db="EMBL/GenBank/DDBJ databases">
        <title>Deep-cultivation of Planctomycetes and their phenomic and genomic characterization uncovers novel biology.</title>
        <authorList>
            <person name="Wiegand S."/>
            <person name="Jogler M."/>
            <person name="Boedeker C."/>
            <person name="Pinto D."/>
            <person name="Vollmers J."/>
            <person name="Rivas-Marin E."/>
            <person name="Kohn T."/>
            <person name="Peeters S.H."/>
            <person name="Heuer A."/>
            <person name="Rast P."/>
            <person name="Oberbeckmann S."/>
            <person name="Bunk B."/>
            <person name="Jeske O."/>
            <person name="Meyerdierks A."/>
            <person name="Storesund J.E."/>
            <person name="Kallscheuer N."/>
            <person name="Luecker S."/>
            <person name="Lage O.M."/>
            <person name="Pohl T."/>
            <person name="Merkel B.J."/>
            <person name="Hornburger P."/>
            <person name="Mueller R.-W."/>
            <person name="Bruemmer F."/>
            <person name="Labrenz M."/>
            <person name="Spormann A.M."/>
            <person name="Op den Camp H."/>
            <person name="Overmann J."/>
            <person name="Amann R."/>
            <person name="Jetten M.S.M."/>
            <person name="Mascher T."/>
            <person name="Medema M.H."/>
            <person name="Devos D.P."/>
            <person name="Kaster A.-K."/>
            <person name="Ovreas L."/>
            <person name="Rohde M."/>
            <person name="Galperin M.Y."/>
            <person name="Jogler C."/>
        </authorList>
    </citation>
    <scope>NUCLEOTIDE SEQUENCE [LARGE SCALE GENOMIC DNA]</scope>
    <source>
        <strain evidence="2 3">Mal48</strain>
    </source>
</reference>